<dbReference type="Gene3D" id="3.40.50.300">
    <property type="entry name" value="P-loop containing nucleotide triphosphate hydrolases"/>
    <property type="match status" value="1"/>
</dbReference>
<dbReference type="InterPro" id="IPR027417">
    <property type="entry name" value="P-loop_NTPase"/>
</dbReference>
<evidence type="ECO:0000259" key="1">
    <source>
        <dbReference type="SMART" id="SM00382"/>
    </source>
</evidence>
<dbReference type="SMART" id="SM00382">
    <property type="entry name" value="AAA"/>
    <property type="match status" value="1"/>
</dbReference>
<dbReference type="SUPFAM" id="SSF52540">
    <property type="entry name" value="P-loop containing nucleoside triphosphate hydrolases"/>
    <property type="match status" value="1"/>
</dbReference>
<dbReference type="Proteomes" id="UP001501470">
    <property type="component" value="Unassembled WGS sequence"/>
</dbReference>
<protein>
    <recommendedName>
        <fullName evidence="1">AAA+ ATPase domain-containing protein</fullName>
    </recommendedName>
</protein>
<evidence type="ECO:0000313" key="3">
    <source>
        <dbReference type="Proteomes" id="UP001501470"/>
    </source>
</evidence>
<name>A0ABN1ZJT4_9ACTN</name>
<dbReference type="InterPro" id="IPR045430">
    <property type="entry name" value="EAD1"/>
</dbReference>
<reference evidence="2 3" key="1">
    <citation type="journal article" date="2019" name="Int. J. Syst. Evol. Microbiol.">
        <title>The Global Catalogue of Microorganisms (GCM) 10K type strain sequencing project: providing services to taxonomists for standard genome sequencing and annotation.</title>
        <authorList>
            <consortium name="The Broad Institute Genomics Platform"/>
            <consortium name="The Broad Institute Genome Sequencing Center for Infectious Disease"/>
            <person name="Wu L."/>
            <person name="Ma J."/>
        </authorList>
    </citation>
    <scope>NUCLEOTIDE SEQUENCE [LARGE SCALE GENOMIC DNA]</scope>
    <source>
        <strain evidence="2 3">JCM 15933</strain>
    </source>
</reference>
<dbReference type="CDD" id="cd00009">
    <property type="entry name" value="AAA"/>
    <property type="match status" value="1"/>
</dbReference>
<organism evidence="2 3">
    <name type="scientific">Dactylosporangium maewongense</name>
    <dbReference type="NCBI Taxonomy" id="634393"/>
    <lineage>
        <taxon>Bacteria</taxon>
        <taxon>Bacillati</taxon>
        <taxon>Actinomycetota</taxon>
        <taxon>Actinomycetes</taxon>
        <taxon>Micromonosporales</taxon>
        <taxon>Micromonosporaceae</taxon>
        <taxon>Dactylosporangium</taxon>
    </lineage>
</organism>
<keyword evidence="3" id="KW-1185">Reference proteome</keyword>
<dbReference type="Pfam" id="PF07728">
    <property type="entry name" value="AAA_5"/>
    <property type="match status" value="1"/>
</dbReference>
<dbReference type="EMBL" id="BAAAQD010000001">
    <property type="protein sequence ID" value="GAA1500174.1"/>
    <property type="molecule type" value="Genomic_DNA"/>
</dbReference>
<feature type="domain" description="AAA+ ATPase" evidence="1">
    <location>
        <begin position="178"/>
        <end position="343"/>
    </location>
</feature>
<sequence length="430" mass="47085">MQRQLMAAMCDAYTKRSDLDQMVYFVMERNLPAIVGDQGLQDVIFEMIRAAAAEGWLDELIDAVIADRPGNRLVKQFAAAHRPAVPAVPAMPAMPVIPVPAPPAAVPHVRPPEPARRTTRHLATRTAVGDGPQPPQREIEAAGAGPVAATDPPMVVVHREPYLMSPALAEVVNAAIAIGRPLLLQGEPGVGKTRLAHAVAYEFGLPLEQIPVDFGTRGRDLLYEFDAVRRLADAQTGHLAPPHAYVQFGPLGRTIVRAMHGRRSVLLIDEIDRSGPDFPSELLRVLENLRFEIAEAPGESYGVPADRPDLRPIVIITNNEERALPSGFLRRCVTHIVEPPDDPATLDQILALHGIDDPDLRWHAIRVFLRLRAMNLERKPGLSELLDWVAYQQTVGVRPANLPLLPSLGMLVKRRADQVAAARAFAFDDG</sequence>
<dbReference type="RefSeq" id="WP_344499038.1">
    <property type="nucleotide sequence ID" value="NZ_BAAAQD010000001.1"/>
</dbReference>
<comment type="caution">
    <text evidence="2">The sequence shown here is derived from an EMBL/GenBank/DDBJ whole genome shotgun (WGS) entry which is preliminary data.</text>
</comment>
<accession>A0ABN1ZJT4</accession>
<evidence type="ECO:0000313" key="2">
    <source>
        <dbReference type="EMBL" id="GAA1500174.1"/>
    </source>
</evidence>
<dbReference type="Pfam" id="PF19955">
    <property type="entry name" value="EAD1"/>
    <property type="match status" value="1"/>
</dbReference>
<proteinExistence type="predicted"/>
<gene>
    <name evidence="2" type="ORF">GCM10009827_005150</name>
</gene>
<dbReference type="InterPro" id="IPR003593">
    <property type="entry name" value="AAA+_ATPase"/>
</dbReference>
<dbReference type="InterPro" id="IPR011704">
    <property type="entry name" value="ATPase_dyneun-rel_AAA"/>
</dbReference>